<sequence length="171" mass="20069">MDYIPPNSNIQLLYDDQATTTDELFQLISSNNFPYKLLYPENEIIINQEHHHDNAHDHDVTPPTPSQKGCEPIFAGGRRRKSSNLDENQEPNDDDDDDQNPNDKKKKKVIHRDIERQRRQEMSALYASLRSLIPLQYLKGKRSTSDQIHEVANYIRDLERKMERMKAKRIA</sequence>
<dbReference type="GO" id="GO:0046983">
    <property type="term" value="F:protein dimerization activity"/>
    <property type="evidence" value="ECO:0007669"/>
    <property type="project" value="InterPro"/>
</dbReference>
<feature type="region of interest" description="Disordered" evidence="6">
    <location>
        <begin position="53"/>
        <end position="115"/>
    </location>
</feature>
<dbReference type="InterPro" id="IPR011598">
    <property type="entry name" value="bHLH_dom"/>
</dbReference>
<dbReference type="CDD" id="cd18914">
    <property type="entry name" value="bHLH_AtORG2_like"/>
    <property type="match status" value="1"/>
</dbReference>
<feature type="compositionally biased region" description="Acidic residues" evidence="6">
    <location>
        <begin position="87"/>
        <end position="100"/>
    </location>
</feature>
<evidence type="ECO:0000256" key="4">
    <source>
        <dbReference type="ARBA" id="ARBA00023163"/>
    </source>
</evidence>
<evidence type="ECO:0000313" key="9">
    <source>
        <dbReference type="Proteomes" id="UP000525078"/>
    </source>
</evidence>
<comment type="subcellular location">
    <subcellularLocation>
        <location evidence="1">Nucleus</location>
    </subcellularLocation>
</comment>
<reference evidence="8 9" key="1">
    <citation type="journal article" date="2020" name="bioRxiv">
        <title>Sequence and annotation of 42 cannabis genomes reveals extensive copy number variation in cannabinoid synthesis and pathogen resistance genes.</title>
        <authorList>
            <person name="Mckernan K.J."/>
            <person name="Helbert Y."/>
            <person name="Kane L.T."/>
            <person name="Ebling H."/>
            <person name="Zhang L."/>
            <person name="Liu B."/>
            <person name="Eaton Z."/>
            <person name="Mclaughlin S."/>
            <person name="Kingan S."/>
            <person name="Baybayan P."/>
            <person name="Concepcion G."/>
            <person name="Jordan M."/>
            <person name="Riva A."/>
            <person name="Barbazuk W."/>
            <person name="Harkins T."/>
        </authorList>
    </citation>
    <scope>NUCLEOTIDE SEQUENCE [LARGE SCALE GENOMIC DNA]</scope>
    <source>
        <strain evidence="9">cv. Jamaican Lion 4</strain>
        <tissue evidence="8">Leaf</tissue>
    </source>
</reference>
<feature type="domain" description="BHLH" evidence="7">
    <location>
        <begin position="106"/>
        <end position="158"/>
    </location>
</feature>
<proteinExistence type="predicted"/>
<name>A0A7J6FFS2_CANSA</name>
<dbReference type="PANTHER" id="PTHR13935:SF106">
    <property type="entry name" value="ACHAETE-SCUTE COMPLEX PROTEIN T5-RELATED"/>
    <property type="match status" value="1"/>
</dbReference>
<gene>
    <name evidence="8" type="ORF">F8388_019411</name>
</gene>
<evidence type="ECO:0000256" key="5">
    <source>
        <dbReference type="ARBA" id="ARBA00023242"/>
    </source>
</evidence>
<dbReference type="Pfam" id="PF00010">
    <property type="entry name" value="HLH"/>
    <property type="match status" value="1"/>
</dbReference>
<dbReference type="GO" id="GO:0090575">
    <property type="term" value="C:RNA polymerase II transcription regulator complex"/>
    <property type="evidence" value="ECO:0007669"/>
    <property type="project" value="TreeGrafter"/>
</dbReference>
<evidence type="ECO:0000313" key="8">
    <source>
        <dbReference type="EMBL" id="KAF4369542.1"/>
    </source>
</evidence>
<dbReference type="Gene3D" id="4.10.280.10">
    <property type="entry name" value="Helix-loop-helix DNA-binding domain"/>
    <property type="match status" value="1"/>
</dbReference>
<protein>
    <recommendedName>
        <fullName evidence="7">BHLH domain-containing protein</fullName>
    </recommendedName>
</protein>
<keyword evidence="2" id="KW-0805">Transcription regulation</keyword>
<evidence type="ECO:0000256" key="6">
    <source>
        <dbReference type="SAM" id="MobiDB-lite"/>
    </source>
</evidence>
<dbReference type="InterPro" id="IPR036638">
    <property type="entry name" value="HLH_DNA-bd_sf"/>
</dbReference>
<dbReference type="EMBL" id="JAATIP010000126">
    <property type="protein sequence ID" value="KAF4369542.1"/>
    <property type="molecule type" value="Genomic_DNA"/>
</dbReference>
<evidence type="ECO:0000259" key="7">
    <source>
        <dbReference type="PROSITE" id="PS50888"/>
    </source>
</evidence>
<dbReference type="PROSITE" id="PS50888">
    <property type="entry name" value="BHLH"/>
    <property type="match status" value="1"/>
</dbReference>
<dbReference type="Proteomes" id="UP000525078">
    <property type="component" value="Unassembled WGS sequence"/>
</dbReference>
<dbReference type="SUPFAM" id="SSF47459">
    <property type="entry name" value="HLH, helix-loop-helix DNA-binding domain"/>
    <property type="match status" value="1"/>
</dbReference>
<dbReference type="GO" id="GO:0000981">
    <property type="term" value="F:DNA-binding transcription factor activity, RNA polymerase II-specific"/>
    <property type="evidence" value="ECO:0007669"/>
    <property type="project" value="TreeGrafter"/>
</dbReference>
<dbReference type="InterPro" id="IPR015660">
    <property type="entry name" value="MASH1/Ascl1a-like"/>
</dbReference>
<organism evidence="8 9">
    <name type="scientific">Cannabis sativa</name>
    <name type="common">Hemp</name>
    <name type="synonym">Marijuana</name>
    <dbReference type="NCBI Taxonomy" id="3483"/>
    <lineage>
        <taxon>Eukaryota</taxon>
        <taxon>Viridiplantae</taxon>
        <taxon>Streptophyta</taxon>
        <taxon>Embryophyta</taxon>
        <taxon>Tracheophyta</taxon>
        <taxon>Spermatophyta</taxon>
        <taxon>Magnoliopsida</taxon>
        <taxon>eudicotyledons</taxon>
        <taxon>Gunneridae</taxon>
        <taxon>Pentapetalae</taxon>
        <taxon>rosids</taxon>
        <taxon>fabids</taxon>
        <taxon>Rosales</taxon>
        <taxon>Cannabaceae</taxon>
        <taxon>Cannabis</taxon>
    </lineage>
</organism>
<dbReference type="AlphaFoldDB" id="A0A7J6FFS2"/>
<keyword evidence="4" id="KW-0804">Transcription</keyword>
<evidence type="ECO:0000256" key="3">
    <source>
        <dbReference type="ARBA" id="ARBA00023125"/>
    </source>
</evidence>
<comment type="caution">
    <text evidence="8">The sequence shown here is derived from an EMBL/GenBank/DDBJ whole genome shotgun (WGS) entry which is preliminary data.</text>
</comment>
<keyword evidence="3" id="KW-0238">DNA-binding</keyword>
<accession>A0A7J6FFS2</accession>
<dbReference type="PANTHER" id="PTHR13935">
    <property type="entry name" value="ACHAETE-SCUTE TRANSCRIPTION FACTOR-RELATED"/>
    <property type="match status" value="1"/>
</dbReference>
<dbReference type="GO" id="GO:0000977">
    <property type="term" value="F:RNA polymerase II transcription regulatory region sequence-specific DNA binding"/>
    <property type="evidence" value="ECO:0007669"/>
    <property type="project" value="TreeGrafter"/>
</dbReference>
<keyword evidence="5" id="KW-0539">Nucleus</keyword>
<evidence type="ECO:0000256" key="1">
    <source>
        <dbReference type="ARBA" id="ARBA00004123"/>
    </source>
</evidence>
<evidence type="ECO:0000256" key="2">
    <source>
        <dbReference type="ARBA" id="ARBA00023015"/>
    </source>
</evidence>